<dbReference type="InterPro" id="IPR038717">
    <property type="entry name" value="Tc1-like_DDE_dom"/>
</dbReference>
<dbReference type="eggNOG" id="ENOG502RUXC">
    <property type="taxonomic scope" value="Eukaryota"/>
</dbReference>
<evidence type="ECO:0000313" key="3">
    <source>
        <dbReference type="Proteomes" id="UP000019132"/>
    </source>
</evidence>
<dbReference type="VEuPathDB" id="FungiDB:PYU1_G008413"/>
<accession>K3WTY3</accession>
<keyword evidence="3" id="KW-1185">Reference proteome</keyword>
<dbReference type="Pfam" id="PF13358">
    <property type="entry name" value="DDE_3"/>
    <property type="match status" value="1"/>
</dbReference>
<dbReference type="InterPro" id="IPR036397">
    <property type="entry name" value="RNaseH_sf"/>
</dbReference>
<organism evidence="2 3">
    <name type="scientific">Globisporangium ultimum (strain ATCC 200006 / CBS 805.95 / DAOM BR144)</name>
    <name type="common">Pythium ultimum</name>
    <dbReference type="NCBI Taxonomy" id="431595"/>
    <lineage>
        <taxon>Eukaryota</taxon>
        <taxon>Sar</taxon>
        <taxon>Stramenopiles</taxon>
        <taxon>Oomycota</taxon>
        <taxon>Peronosporomycetes</taxon>
        <taxon>Pythiales</taxon>
        <taxon>Pythiaceae</taxon>
        <taxon>Globisporangium</taxon>
    </lineage>
</organism>
<reference evidence="3" key="2">
    <citation type="submission" date="2010-04" db="EMBL/GenBank/DDBJ databases">
        <authorList>
            <person name="Buell R."/>
            <person name="Hamilton J."/>
            <person name="Hostetler J."/>
        </authorList>
    </citation>
    <scope>NUCLEOTIDE SEQUENCE [LARGE SCALE GENOMIC DNA]</scope>
    <source>
        <strain evidence="3">DAOM:BR144</strain>
    </source>
</reference>
<reference evidence="2" key="3">
    <citation type="submission" date="2015-02" db="UniProtKB">
        <authorList>
            <consortium name="EnsemblProtists"/>
        </authorList>
    </citation>
    <scope>IDENTIFICATION</scope>
    <source>
        <strain evidence="2">DAOM BR144</strain>
    </source>
</reference>
<dbReference type="HOGENOM" id="CLU_1211897_0_0_1"/>
<dbReference type="Gene3D" id="3.30.420.10">
    <property type="entry name" value="Ribonuclease H-like superfamily/Ribonuclease H"/>
    <property type="match status" value="1"/>
</dbReference>
<dbReference type="STRING" id="431595.K3WTY3"/>
<sequence>MESSSLETRLPFLFLGRVLHESQLTFKKASTAYKEADLARQKEFLSTLSQHANKHWIALDEAAFFLNHSRKYAWSERGKPAVVRKPGRRGKMYSLILATSPEGVIKWRLVQGSINSTRFHSFLSELPNDTNVLLDNVSTHKATHSLRKQDLSTIPEVAESKRINMLYLPPYSPQLNPVELCFNFIRTSVNGSAPRTLESLRSSIQTAIEALTPSVCRSMFARTLKICRL</sequence>
<dbReference type="InterPro" id="IPR047655">
    <property type="entry name" value="Transpos_IS630-like"/>
</dbReference>
<dbReference type="EMBL" id="GL376613">
    <property type="status" value="NOT_ANNOTATED_CDS"/>
    <property type="molecule type" value="Genomic_DNA"/>
</dbReference>
<dbReference type="NCBIfam" id="NF033545">
    <property type="entry name" value="transpos_IS630"/>
    <property type="match status" value="1"/>
</dbReference>
<reference evidence="3" key="1">
    <citation type="journal article" date="2010" name="Genome Biol.">
        <title>Genome sequence of the necrotrophic plant pathogen Pythium ultimum reveals original pathogenicity mechanisms and effector repertoire.</title>
        <authorList>
            <person name="Levesque C.A."/>
            <person name="Brouwer H."/>
            <person name="Cano L."/>
            <person name="Hamilton J.P."/>
            <person name="Holt C."/>
            <person name="Huitema E."/>
            <person name="Raffaele S."/>
            <person name="Robideau G.P."/>
            <person name="Thines M."/>
            <person name="Win J."/>
            <person name="Zerillo M.M."/>
            <person name="Beakes G.W."/>
            <person name="Boore J.L."/>
            <person name="Busam D."/>
            <person name="Dumas B."/>
            <person name="Ferriera S."/>
            <person name="Fuerstenberg S.I."/>
            <person name="Gachon C.M."/>
            <person name="Gaulin E."/>
            <person name="Govers F."/>
            <person name="Grenville-Briggs L."/>
            <person name="Horner N."/>
            <person name="Hostetler J."/>
            <person name="Jiang R.H."/>
            <person name="Johnson J."/>
            <person name="Krajaejun T."/>
            <person name="Lin H."/>
            <person name="Meijer H.J."/>
            <person name="Moore B."/>
            <person name="Morris P."/>
            <person name="Phuntmart V."/>
            <person name="Puiu D."/>
            <person name="Shetty J."/>
            <person name="Stajich J.E."/>
            <person name="Tripathy S."/>
            <person name="Wawra S."/>
            <person name="van West P."/>
            <person name="Whitty B.R."/>
            <person name="Coutinho P.M."/>
            <person name="Henrissat B."/>
            <person name="Martin F."/>
            <person name="Thomas P.D."/>
            <person name="Tyler B.M."/>
            <person name="De Vries R.P."/>
            <person name="Kamoun S."/>
            <person name="Yandell M."/>
            <person name="Tisserat N."/>
            <person name="Buell C.R."/>
        </authorList>
    </citation>
    <scope>NUCLEOTIDE SEQUENCE</scope>
    <source>
        <strain evidence="3">DAOM:BR144</strain>
    </source>
</reference>
<dbReference type="PANTHER" id="PTHR46564:SF1">
    <property type="entry name" value="TRANSPOSASE"/>
    <property type="match status" value="1"/>
</dbReference>
<evidence type="ECO:0000313" key="2">
    <source>
        <dbReference type="EnsemblProtists" id="PYU1_T008429"/>
    </source>
</evidence>
<name>K3WTY3_GLOUD</name>
<dbReference type="AlphaFoldDB" id="K3WTY3"/>
<dbReference type="InParanoid" id="K3WTY3"/>
<dbReference type="PANTHER" id="PTHR46564">
    <property type="entry name" value="TRANSPOSASE"/>
    <property type="match status" value="1"/>
</dbReference>
<dbReference type="GO" id="GO:0003676">
    <property type="term" value="F:nucleic acid binding"/>
    <property type="evidence" value="ECO:0007669"/>
    <property type="project" value="InterPro"/>
</dbReference>
<dbReference type="EnsemblProtists" id="PYU1_T008429">
    <property type="protein sequence ID" value="PYU1_T008429"/>
    <property type="gene ID" value="PYU1_G008413"/>
</dbReference>
<protein>
    <recommendedName>
        <fullName evidence="1">Tc1-like transposase DDE domain-containing protein</fullName>
    </recommendedName>
</protein>
<dbReference type="Proteomes" id="UP000019132">
    <property type="component" value="Unassembled WGS sequence"/>
</dbReference>
<proteinExistence type="predicted"/>
<feature type="domain" description="Tc1-like transposase DDE" evidence="1">
    <location>
        <begin position="58"/>
        <end position="200"/>
    </location>
</feature>
<evidence type="ECO:0000259" key="1">
    <source>
        <dbReference type="Pfam" id="PF13358"/>
    </source>
</evidence>